<keyword evidence="2" id="KW-0378">Hydrolase</keyword>
<dbReference type="GO" id="GO:0016787">
    <property type="term" value="F:hydrolase activity"/>
    <property type="evidence" value="ECO:0007669"/>
    <property type="project" value="UniProtKB-KW"/>
</dbReference>
<dbReference type="OrthoDB" id="190201at2759"/>
<gene>
    <name evidence="4" type="ORF">CHIRRI_LOCUS11488</name>
</gene>
<reference evidence="4" key="1">
    <citation type="submission" date="2022-01" db="EMBL/GenBank/DDBJ databases">
        <authorList>
            <person name="King R."/>
        </authorList>
    </citation>
    <scope>NUCLEOTIDE SEQUENCE</scope>
</reference>
<comment type="similarity">
    <text evidence="1">Belongs to the AB hydrolase superfamily.</text>
</comment>
<proteinExistence type="inferred from homology"/>
<keyword evidence="5" id="KW-1185">Reference proteome</keyword>
<protein>
    <recommendedName>
        <fullName evidence="3">AB hydrolase-1 domain-containing protein</fullName>
    </recommendedName>
</protein>
<evidence type="ECO:0000313" key="4">
    <source>
        <dbReference type="EMBL" id="CAG9808650.1"/>
    </source>
</evidence>
<dbReference type="PANTHER" id="PTHR43798:SF14">
    <property type="entry name" value="SERINE HYDROLASE-LIKE PROTEIN DDB_G0286239"/>
    <property type="match status" value="1"/>
</dbReference>
<name>A0A9N9S0Q8_9DIPT</name>
<dbReference type="Gene3D" id="3.40.50.1820">
    <property type="entry name" value="alpha/beta hydrolase"/>
    <property type="match status" value="1"/>
</dbReference>
<dbReference type="InterPro" id="IPR050266">
    <property type="entry name" value="AB_hydrolase_sf"/>
</dbReference>
<dbReference type="GO" id="GO:0016020">
    <property type="term" value="C:membrane"/>
    <property type="evidence" value="ECO:0007669"/>
    <property type="project" value="TreeGrafter"/>
</dbReference>
<dbReference type="AlphaFoldDB" id="A0A9N9S0Q8"/>
<evidence type="ECO:0000259" key="3">
    <source>
        <dbReference type="Pfam" id="PF00561"/>
    </source>
</evidence>
<reference evidence="4" key="2">
    <citation type="submission" date="2022-10" db="EMBL/GenBank/DDBJ databases">
        <authorList>
            <consortium name="ENA_rothamsted_submissions"/>
            <consortium name="culmorum"/>
            <person name="King R."/>
        </authorList>
    </citation>
    <scope>NUCLEOTIDE SEQUENCE</scope>
</reference>
<dbReference type="EMBL" id="OU895879">
    <property type="protein sequence ID" value="CAG9808650.1"/>
    <property type="molecule type" value="Genomic_DNA"/>
</dbReference>
<organism evidence="4 5">
    <name type="scientific">Chironomus riparius</name>
    <dbReference type="NCBI Taxonomy" id="315576"/>
    <lineage>
        <taxon>Eukaryota</taxon>
        <taxon>Metazoa</taxon>
        <taxon>Ecdysozoa</taxon>
        <taxon>Arthropoda</taxon>
        <taxon>Hexapoda</taxon>
        <taxon>Insecta</taxon>
        <taxon>Pterygota</taxon>
        <taxon>Neoptera</taxon>
        <taxon>Endopterygota</taxon>
        <taxon>Diptera</taxon>
        <taxon>Nematocera</taxon>
        <taxon>Chironomoidea</taxon>
        <taxon>Chironomidae</taxon>
        <taxon>Chironominae</taxon>
        <taxon>Chironomus</taxon>
    </lineage>
</organism>
<dbReference type="InterPro" id="IPR000073">
    <property type="entry name" value="AB_hydrolase_1"/>
</dbReference>
<accession>A0A9N9S0Q8</accession>
<dbReference type="Pfam" id="PF00561">
    <property type="entry name" value="Abhydrolase_1"/>
    <property type="match status" value="1"/>
</dbReference>
<dbReference type="InterPro" id="IPR029058">
    <property type="entry name" value="AB_hydrolase_fold"/>
</dbReference>
<dbReference type="PANTHER" id="PTHR43798">
    <property type="entry name" value="MONOACYLGLYCEROL LIPASE"/>
    <property type="match status" value="1"/>
</dbReference>
<evidence type="ECO:0000256" key="1">
    <source>
        <dbReference type="ARBA" id="ARBA00008645"/>
    </source>
</evidence>
<dbReference type="Proteomes" id="UP001153620">
    <property type="component" value="Chromosome 3"/>
</dbReference>
<dbReference type="SUPFAM" id="SSF53474">
    <property type="entry name" value="alpha/beta-Hydrolases"/>
    <property type="match status" value="1"/>
</dbReference>
<evidence type="ECO:0000313" key="5">
    <source>
        <dbReference type="Proteomes" id="UP001153620"/>
    </source>
</evidence>
<sequence>MFEEVKLTMPSGQIIAGKWFGNKSIRPILCLHGHEDNAGTFNRLIPMLSNNFSYLAIDFPGHGRSSWIPHGQQYMIMDYLFVVDFLLKYYRWDKVSFLTHSMGSRVAFSYASLYPERVDLMISIDVLKPPVLSVKALKEQYNEMFERFLVDDKRNQESTEPPAYTFEEMIEKIIIGTKKSVTRETAHHLLERNVEPSKKYPGKFYFSRDRRLLSKYQINFPQENQLELAESLTMPYLYIKVTNSSYAKPKRDINEAEAIKILKKHPHFQYCLIESDSHHVHLTEPEKIYIIINEFLEKHRRLKSQL</sequence>
<feature type="domain" description="AB hydrolase-1" evidence="3">
    <location>
        <begin position="27"/>
        <end position="159"/>
    </location>
</feature>
<evidence type="ECO:0000256" key="2">
    <source>
        <dbReference type="ARBA" id="ARBA00022801"/>
    </source>
</evidence>